<feature type="transmembrane region" description="Helical" evidence="6">
    <location>
        <begin position="112"/>
        <end position="130"/>
    </location>
</feature>
<organism evidence="8 9">
    <name type="scientific">Artemisia annua</name>
    <name type="common">Sweet wormwood</name>
    <dbReference type="NCBI Taxonomy" id="35608"/>
    <lineage>
        <taxon>Eukaryota</taxon>
        <taxon>Viridiplantae</taxon>
        <taxon>Streptophyta</taxon>
        <taxon>Embryophyta</taxon>
        <taxon>Tracheophyta</taxon>
        <taxon>Spermatophyta</taxon>
        <taxon>Magnoliopsida</taxon>
        <taxon>eudicotyledons</taxon>
        <taxon>Gunneridae</taxon>
        <taxon>Pentapetalae</taxon>
        <taxon>asterids</taxon>
        <taxon>campanulids</taxon>
        <taxon>Asterales</taxon>
        <taxon>Asteraceae</taxon>
        <taxon>Asteroideae</taxon>
        <taxon>Anthemideae</taxon>
        <taxon>Artemisiinae</taxon>
        <taxon>Artemisia</taxon>
    </lineage>
</organism>
<feature type="transmembrane region" description="Helical" evidence="6">
    <location>
        <begin position="142"/>
        <end position="160"/>
    </location>
</feature>
<name>A0A2U1N9W5_ARTAN</name>
<dbReference type="InterPro" id="IPR000620">
    <property type="entry name" value="EamA_dom"/>
</dbReference>
<dbReference type="InterPro" id="IPR030184">
    <property type="entry name" value="WAT1-related"/>
</dbReference>
<comment type="subcellular location">
    <subcellularLocation>
        <location evidence="1 6">Membrane</location>
        <topology evidence="1 6">Multi-pass membrane protein</topology>
    </subcellularLocation>
</comment>
<dbReference type="Proteomes" id="UP000245207">
    <property type="component" value="Unassembled WGS sequence"/>
</dbReference>
<feature type="transmembrane region" description="Helical" evidence="6">
    <location>
        <begin position="79"/>
        <end position="100"/>
    </location>
</feature>
<feature type="transmembrane region" description="Helical" evidence="6">
    <location>
        <begin position="288"/>
        <end position="307"/>
    </location>
</feature>
<dbReference type="InterPro" id="IPR037185">
    <property type="entry name" value="EmrE-like"/>
</dbReference>
<evidence type="ECO:0000259" key="7">
    <source>
        <dbReference type="Pfam" id="PF00892"/>
    </source>
</evidence>
<evidence type="ECO:0000256" key="2">
    <source>
        <dbReference type="ARBA" id="ARBA00007635"/>
    </source>
</evidence>
<evidence type="ECO:0000313" key="8">
    <source>
        <dbReference type="EMBL" id="PWA70288.1"/>
    </source>
</evidence>
<feature type="transmembrane region" description="Helical" evidence="6">
    <location>
        <begin position="45"/>
        <end position="67"/>
    </location>
</feature>
<feature type="transmembrane region" description="Helical" evidence="6">
    <location>
        <begin position="313"/>
        <end position="332"/>
    </location>
</feature>
<evidence type="ECO:0000256" key="1">
    <source>
        <dbReference type="ARBA" id="ARBA00004141"/>
    </source>
</evidence>
<gene>
    <name evidence="8" type="ORF">CTI12_AA290250</name>
</gene>
<keyword evidence="4 6" id="KW-1133">Transmembrane helix</keyword>
<dbReference type="Pfam" id="PF00892">
    <property type="entry name" value="EamA"/>
    <property type="match status" value="2"/>
</dbReference>
<keyword evidence="9" id="KW-1185">Reference proteome</keyword>
<protein>
    <recommendedName>
        <fullName evidence="6">WAT1-related protein</fullName>
    </recommendedName>
</protein>
<evidence type="ECO:0000256" key="6">
    <source>
        <dbReference type="RuleBase" id="RU363077"/>
    </source>
</evidence>
<feature type="transmembrane region" description="Helical" evidence="6">
    <location>
        <begin position="224"/>
        <end position="244"/>
    </location>
</feature>
<evidence type="ECO:0000256" key="3">
    <source>
        <dbReference type="ARBA" id="ARBA00022692"/>
    </source>
</evidence>
<dbReference type="STRING" id="35608.A0A2U1N9W5"/>
<reference evidence="8 9" key="1">
    <citation type="journal article" date="2018" name="Mol. Plant">
        <title>The genome of Artemisia annua provides insight into the evolution of Asteraceae family and artemisinin biosynthesis.</title>
        <authorList>
            <person name="Shen Q."/>
            <person name="Zhang L."/>
            <person name="Liao Z."/>
            <person name="Wang S."/>
            <person name="Yan T."/>
            <person name="Shi P."/>
            <person name="Liu M."/>
            <person name="Fu X."/>
            <person name="Pan Q."/>
            <person name="Wang Y."/>
            <person name="Lv Z."/>
            <person name="Lu X."/>
            <person name="Zhang F."/>
            <person name="Jiang W."/>
            <person name="Ma Y."/>
            <person name="Chen M."/>
            <person name="Hao X."/>
            <person name="Li L."/>
            <person name="Tang Y."/>
            <person name="Lv G."/>
            <person name="Zhou Y."/>
            <person name="Sun X."/>
            <person name="Brodelius P.E."/>
            <person name="Rose J.K.C."/>
            <person name="Tang K."/>
        </authorList>
    </citation>
    <scope>NUCLEOTIDE SEQUENCE [LARGE SCALE GENOMIC DNA]</scope>
    <source>
        <strain evidence="9">cv. Huhao1</strain>
        <tissue evidence="8">Leaf</tissue>
    </source>
</reference>
<feature type="transmembrane region" description="Helical" evidence="6">
    <location>
        <begin position="18"/>
        <end position="39"/>
    </location>
</feature>
<feature type="transmembrane region" description="Helical" evidence="6">
    <location>
        <begin position="192"/>
        <end position="212"/>
    </location>
</feature>
<feature type="transmembrane region" description="Helical" evidence="6">
    <location>
        <begin position="256"/>
        <end position="276"/>
    </location>
</feature>
<dbReference type="GO" id="GO:0016020">
    <property type="term" value="C:membrane"/>
    <property type="evidence" value="ECO:0007669"/>
    <property type="project" value="UniProtKB-SubCell"/>
</dbReference>
<comment type="similarity">
    <text evidence="2 6">Belongs to the drug/metabolite transporter (DMT) superfamily. Plant drug/metabolite exporter (P-DME) (TC 2.A.7.4) family.</text>
</comment>
<keyword evidence="5 6" id="KW-0472">Membrane</keyword>
<accession>A0A2U1N9W5</accession>
<sequence>MEGKLGCFARFFLTSKPYIAMICLQFGYAGMNIITKVSLNGGMSHYVLVVYRHAFATAAIAPFAIILERNIRPKITFSLFMQMFVLGLLGPVIDQNFYYAGLKFTSPTFSCAMSNMLPAMTFVMAVLCRMEKLDLKKVRSQAKVIGTVLTVAGAMLMTLYKGNVVELIWTKHVHPHYADTSSTTTESADKEWVFGSILLIIATFAWASFFILQNVTMRRYKAPLSLTCLVCFIGTLQSIVVTFVMEHKPNAWTIGWDMNLLAAAYAGIVSSSIAYYVQGLVMEKRGPVFVTAFSPLMMIIVAIMGSFILAEKIYMGGVMGAILIVMGLYSVLWGKYKEYKEKELAEILDPVKPTSGNNKNDNIMIVTDGAEDVEMQRNEAYRPSVPIIAISSSMPTPPMIAVEAPKV</sequence>
<dbReference type="GO" id="GO:0022857">
    <property type="term" value="F:transmembrane transporter activity"/>
    <property type="evidence" value="ECO:0007669"/>
    <property type="project" value="InterPro"/>
</dbReference>
<feature type="domain" description="EamA" evidence="7">
    <location>
        <begin position="194"/>
        <end position="332"/>
    </location>
</feature>
<dbReference type="PANTHER" id="PTHR31218">
    <property type="entry name" value="WAT1-RELATED PROTEIN"/>
    <property type="match status" value="1"/>
</dbReference>
<evidence type="ECO:0000313" key="9">
    <source>
        <dbReference type="Proteomes" id="UP000245207"/>
    </source>
</evidence>
<feature type="domain" description="EamA" evidence="7">
    <location>
        <begin position="18"/>
        <end position="158"/>
    </location>
</feature>
<evidence type="ECO:0000256" key="5">
    <source>
        <dbReference type="ARBA" id="ARBA00023136"/>
    </source>
</evidence>
<proteinExistence type="inferred from homology"/>
<keyword evidence="3 6" id="KW-0812">Transmembrane</keyword>
<dbReference type="EMBL" id="PKPP01003272">
    <property type="protein sequence ID" value="PWA70288.1"/>
    <property type="molecule type" value="Genomic_DNA"/>
</dbReference>
<dbReference type="AlphaFoldDB" id="A0A2U1N9W5"/>
<dbReference type="OrthoDB" id="1728340at2759"/>
<dbReference type="SUPFAM" id="SSF103481">
    <property type="entry name" value="Multidrug resistance efflux transporter EmrE"/>
    <property type="match status" value="2"/>
</dbReference>
<comment type="caution">
    <text evidence="8">The sequence shown here is derived from an EMBL/GenBank/DDBJ whole genome shotgun (WGS) entry which is preliminary data.</text>
</comment>
<evidence type="ECO:0000256" key="4">
    <source>
        <dbReference type="ARBA" id="ARBA00022989"/>
    </source>
</evidence>